<dbReference type="eggNOG" id="ENOG502ZBAR">
    <property type="taxonomic scope" value="Bacteria"/>
</dbReference>
<gene>
    <name evidence="2" type="ordered locus">AXY_01880</name>
</gene>
<evidence type="ECO:0000259" key="1">
    <source>
        <dbReference type="SMART" id="SM00717"/>
    </source>
</evidence>
<dbReference type="SMART" id="SM00717">
    <property type="entry name" value="SANT"/>
    <property type="match status" value="3"/>
</dbReference>
<dbReference type="STRING" id="698758.AXY_01880"/>
<accession>K0IVB3</accession>
<name>K0IVB3_AMPXN</name>
<keyword evidence="3" id="KW-1185">Reference proteome</keyword>
<feature type="domain" description="Myb-like" evidence="1">
    <location>
        <begin position="3"/>
        <end position="48"/>
    </location>
</feature>
<sequence>MASGRAWTEEDLYYLQDNWGSVSIKGIARRLGRSVNAVKLKAGRIGLSDPRLHYDGITLNQLADALGISYTILKNWINLYDLPAKQKLFAVKERVIVITYEDFWKWSEKNKQMLDFSRVERLSLGPEPDWVDEKRKADQLRKLYVPKPHNTPWKKSDDRKLISMLNQFKYTYPEIAAELKRSQGAIKRRIWDLKLKARPVRLPNHIKYTEEEEKTIIDMLEKGYCFDTIAAHLNRSTLAIRGKAERMGYRFKNGVPYLVDRKEVQ</sequence>
<evidence type="ECO:0000313" key="3">
    <source>
        <dbReference type="Proteomes" id="UP000006294"/>
    </source>
</evidence>
<dbReference type="HOGENOM" id="CLU_093771_0_0_9"/>
<dbReference type="OrthoDB" id="1669646at2"/>
<dbReference type="Proteomes" id="UP000006294">
    <property type="component" value="Chromosome"/>
</dbReference>
<feature type="domain" description="Myb-like" evidence="1">
    <location>
        <begin position="204"/>
        <end position="250"/>
    </location>
</feature>
<dbReference type="RefSeq" id="WP_015008926.1">
    <property type="nucleotide sequence ID" value="NC_018704.1"/>
</dbReference>
<dbReference type="KEGG" id="axl:AXY_01880"/>
<feature type="domain" description="Myb-like" evidence="1">
    <location>
        <begin position="149"/>
        <end position="196"/>
    </location>
</feature>
<proteinExistence type="predicted"/>
<reference evidence="2 3" key="1">
    <citation type="submission" date="2011-01" db="EMBL/GenBank/DDBJ databases">
        <title>Whole genome sequence of Amphibacillus xylinus NBRC 15112.</title>
        <authorList>
            <person name="Nakazawa H."/>
            <person name="Katano Y."/>
            <person name="Nakamura S."/>
            <person name="Sasagawa M."/>
            <person name="Fukada J."/>
            <person name="Arai T."/>
            <person name="Sasakura N."/>
            <person name="Mochizuki D."/>
            <person name="Hosoyama A."/>
            <person name="Harada K."/>
            <person name="Horikawa H."/>
            <person name="Kato Y."/>
            <person name="Harada T."/>
            <person name="Sasaki K."/>
            <person name="Sekiguchi M."/>
            <person name="Hodoyama M."/>
            <person name="Nishiko R."/>
            <person name="Narita H."/>
            <person name="Hanamaki A."/>
            <person name="Hata C."/>
            <person name="Konno Y."/>
            <person name="Niimura Y."/>
            <person name="Yamazaki S."/>
            <person name="Fujita N."/>
        </authorList>
    </citation>
    <scope>NUCLEOTIDE SEQUENCE [LARGE SCALE GENOMIC DNA]</scope>
    <source>
        <strain evidence="3">ATCC 51415 / DSM 6626 / JCM 7361 / LMG 17667 / NBRC 15112 / Ep01</strain>
    </source>
</reference>
<evidence type="ECO:0000313" key="2">
    <source>
        <dbReference type="EMBL" id="BAM46320.1"/>
    </source>
</evidence>
<dbReference type="AlphaFoldDB" id="K0IVB3"/>
<dbReference type="EMBL" id="AP012050">
    <property type="protein sequence ID" value="BAM46320.1"/>
    <property type="molecule type" value="Genomic_DNA"/>
</dbReference>
<organism evidence="2 3">
    <name type="scientific">Amphibacillus xylanus (strain ATCC 51415 / DSM 6626 / JCM 7361 / LMG 17667 / NBRC 15112 / Ep01)</name>
    <dbReference type="NCBI Taxonomy" id="698758"/>
    <lineage>
        <taxon>Bacteria</taxon>
        <taxon>Bacillati</taxon>
        <taxon>Bacillota</taxon>
        <taxon>Bacilli</taxon>
        <taxon>Bacillales</taxon>
        <taxon>Bacillaceae</taxon>
        <taxon>Amphibacillus</taxon>
    </lineage>
</organism>
<dbReference type="InterPro" id="IPR001005">
    <property type="entry name" value="SANT/Myb"/>
</dbReference>
<protein>
    <recommendedName>
        <fullName evidence="1">Myb-like domain-containing protein</fullName>
    </recommendedName>
</protein>